<organism evidence="1 2">
    <name type="scientific">Thermanaerothrix solaris</name>
    <dbReference type="NCBI Taxonomy" id="3058434"/>
    <lineage>
        <taxon>Bacteria</taxon>
        <taxon>Bacillati</taxon>
        <taxon>Chloroflexota</taxon>
        <taxon>Anaerolineae</taxon>
        <taxon>Anaerolineales</taxon>
        <taxon>Anaerolineaceae</taxon>
        <taxon>Thermanaerothrix</taxon>
    </lineage>
</organism>
<keyword evidence="2" id="KW-1185">Reference proteome</keyword>
<dbReference type="PANTHER" id="PTHR48098">
    <property type="entry name" value="ENTEROCHELIN ESTERASE-RELATED"/>
    <property type="match status" value="1"/>
</dbReference>
<evidence type="ECO:0000313" key="1">
    <source>
        <dbReference type="EMBL" id="MDT8899067.1"/>
    </source>
</evidence>
<dbReference type="InterPro" id="IPR029058">
    <property type="entry name" value="AB_hydrolase_fold"/>
</dbReference>
<comment type="caution">
    <text evidence="1">The sequence shown here is derived from an EMBL/GenBank/DDBJ whole genome shotgun (WGS) entry which is preliminary data.</text>
</comment>
<evidence type="ECO:0000313" key="2">
    <source>
        <dbReference type="Proteomes" id="UP001254165"/>
    </source>
</evidence>
<reference evidence="1 2" key="1">
    <citation type="submission" date="2023-07" db="EMBL/GenBank/DDBJ databases">
        <title>Novel species of Thermanaerothrix with wide hydrolytic capabilities.</title>
        <authorList>
            <person name="Zayulina K.S."/>
            <person name="Podosokorskaya O.A."/>
            <person name="Elcheninov A.G."/>
        </authorList>
    </citation>
    <scope>NUCLEOTIDE SEQUENCE [LARGE SCALE GENOMIC DNA]</scope>
    <source>
        <strain evidence="1 2">4228-RoL</strain>
    </source>
</reference>
<sequence length="288" mass="32414">MITSCQSILPPPPPDEVLTTTSFPATLEPNAFYTPSPTPLSTPTSGITPTSCTVGRVETYTIEPTPIGKPLRFRVYLPPCYDSHATPGYPVLYLLHGQGSDETLWMDLGLPQLADQLMGRGQIPPFLIVMPYEEYALRDPQQSTFGQTIIENLIPWVEGHFAVCPGPSCRALGGISRGAGWAIHITIQHPDLFAAIGAHSAAPFWGDDLRLYYRTTDYPPEQWPRFYFDSGAQDRYLEPAQAFVNRLSELGISHEWHLNPGAHDFTYWQNHLEDYLRWYAMQWQMSSP</sequence>
<dbReference type="InterPro" id="IPR050583">
    <property type="entry name" value="Mycobacterial_A85_antigen"/>
</dbReference>
<dbReference type="Proteomes" id="UP001254165">
    <property type="component" value="Unassembled WGS sequence"/>
</dbReference>
<dbReference type="GO" id="GO:0016787">
    <property type="term" value="F:hydrolase activity"/>
    <property type="evidence" value="ECO:0007669"/>
    <property type="project" value="UniProtKB-KW"/>
</dbReference>
<dbReference type="Pfam" id="PF00756">
    <property type="entry name" value="Esterase"/>
    <property type="match status" value="1"/>
</dbReference>
<name>A0ABU3NQJ9_9CHLR</name>
<dbReference type="InterPro" id="IPR000801">
    <property type="entry name" value="Esterase-like"/>
</dbReference>
<proteinExistence type="predicted"/>
<gene>
    <name evidence="1" type="ORF">QYE77_12410</name>
</gene>
<accession>A0ABU3NQJ9</accession>
<dbReference type="SUPFAM" id="SSF53474">
    <property type="entry name" value="alpha/beta-Hydrolases"/>
    <property type="match status" value="1"/>
</dbReference>
<keyword evidence="1" id="KW-0378">Hydrolase</keyword>
<dbReference type="Gene3D" id="3.40.50.1820">
    <property type="entry name" value="alpha/beta hydrolase"/>
    <property type="match status" value="1"/>
</dbReference>
<dbReference type="RefSeq" id="WP_315625749.1">
    <property type="nucleotide sequence ID" value="NZ_JAUHMF010000002.1"/>
</dbReference>
<dbReference type="EMBL" id="JAUHMF010000002">
    <property type="protein sequence ID" value="MDT8899067.1"/>
    <property type="molecule type" value="Genomic_DNA"/>
</dbReference>
<protein>
    <submittedName>
        <fullName evidence="1">Alpha/beta hydrolase-fold protein</fullName>
    </submittedName>
</protein>